<feature type="domain" description="Protein kinase" evidence="9">
    <location>
        <begin position="133"/>
        <end position="387"/>
    </location>
</feature>
<keyword evidence="4" id="KW-0418">Kinase</keyword>
<evidence type="ECO:0000256" key="1">
    <source>
        <dbReference type="ARBA" id="ARBA00022527"/>
    </source>
</evidence>
<evidence type="ECO:0000256" key="6">
    <source>
        <dbReference type="ARBA" id="ARBA00038035"/>
    </source>
</evidence>
<keyword evidence="3" id="KW-0547">Nucleotide-binding</keyword>
<evidence type="ECO:0000256" key="3">
    <source>
        <dbReference type="ARBA" id="ARBA00022741"/>
    </source>
</evidence>
<evidence type="ECO:0000256" key="7">
    <source>
        <dbReference type="ARBA" id="ARBA00038999"/>
    </source>
</evidence>
<keyword evidence="2" id="KW-0808">Transferase</keyword>
<dbReference type="PROSITE" id="PS00108">
    <property type="entry name" value="PROTEIN_KINASE_ST"/>
    <property type="match status" value="1"/>
</dbReference>
<dbReference type="Pfam" id="PF00069">
    <property type="entry name" value="Pkinase"/>
    <property type="match status" value="1"/>
</dbReference>
<feature type="region of interest" description="Disordered" evidence="8">
    <location>
        <begin position="40"/>
        <end position="76"/>
    </location>
</feature>
<dbReference type="Gene3D" id="3.30.200.20">
    <property type="entry name" value="Phosphorylase Kinase, domain 1"/>
    <property type="match status" value="1"/>
</dbReference>
<dbReference type="GO" id="GO:0051403">
    <property type="term" value="P:stress-activated MAPK cascade"/>
    <property type="evidence" value="ECO:0007669"/>
    <property type="project" value="TreeGrafter"/>
</dbReference>
<comment type="similarity">
    <text evidence="6">Belongs to the protein kinase superfamily. STE Ser/Thr protein kinase family. MAP kinase kinase subfamily.</text>
</comment>
<evidence type="ECO:0000256" key="8">
    <source>
        <dbReference type="SAM" id="MobiDB-lite"/>
    </source>
</evidence>
<evidence type="ECO:0000256" key="5">
    <source>
        <dbReference type="ARBA" id="ARBA00022840"/>
    </source>
</evidence>
<dbReference type="GO" id="GO:0005524">
    <property type="term" value="F:ATP binding"/>
    <property type="evidence" value="ECO:0007669"/>
    <property type="project" value="UniProtKB-KW"/>
</dbReference>
<protein>
    <recommendedName>
        <fullName evidence="7">mitogen-activated protein kinase kinase</fullName>
        <ecNumber evidence="7">2.7.12.2</ecNumber>
    </recommendedName>
</protein>
<dbReference type="PROSITE" id="PS50011">
    <property type="entry name" value="PROTEIN_KINASE_DOM"/>
    <property type="match status" value="1"/>
</dbReference>
<dbReference type="WBParaSite" id="Pan_g3617.t1">
    <property type="protein sequence ID" value="Pan_g3617.t1"/>
    <property type="gene ID" value="Pan_g3617"/>
</dbReference>
<dbReference type="GO" id="GO:0004674">
    <property type="term" value="F:protein serine/threonine kinase activity"/>
    <property type="evidence" value="ECO:0007669"/>
    <property type="project" value="UniProtKB-KW"/>
</dbReference>
<evidence type="ECO:0000313" key="11">
    <source>
        <dbReference type="WBParaSite" id="Pan_g3617.t1"/>
    </source>
</evidence>
<dbReference type="InterPro" id="IPR011009">
    <property type="entry name" value="Kinase-like_dom_sf"/>
</dbReference>
<dbReference type="FunFam" id="3.30.200.20:FF:000040">
    <property type="entry name" value="Dual specificity mitogen-activated protein kinase kinase"/>
    <property type="match status" value="1"/>
</dbReference>
<evidence type="ECO:0000256" key="4">
    <source>
        <dbReference type="ARBA" id="ARBA00022777"/>
    </source>
</evidence>
<dbReference type="SMART" id="SM00220">
    <property type="entry name" value="S_TKc"/>
    <property type="match status" value="1"/>
</dbReference>
<reference evidence="10" key="1">
    <citation type="journal article" date="2013" name="Genetics">
        <title>The draft genome and transcriptome of Panagrellus redivivus are shaped by the harsh demands of a free-living lifestyle.</title>
        <authorList>
            <person name="Srinivasan J."/>
            <person name="Dillman A.R."/>
            <person name="Macchietto M.G."/>
            <person name="Heikkinen L."/>
            <person name="Lakso M."/>
            <person name="Fracchia K.M."/>
            <person name="Antoshechkin I."/>
            <person name="Mortazavi A."/>
            <person name="Wong G."/>
            <person name="Sternberg P.W."/>
        </authorList>
    </citation>
    <scope>NUCLEOTIDE SEQUENCE [LARGE SCALE GENOMIC DNA]</scope>
    <source>
        <strain evidence="10">MT8872</strain>
    </source>
</reference>
<evidence type="ECO:0000256" key="2">
    <source>
        <dbReference type="ARBA" id="ARBA00022679"/>
    </source>
</evidence>
<evidence type="ECO:0000313" key="10">
    <source>
        <dbReference type="Proteomes" id="UP000492821"/>
    </source>
</evidence>
<organism evidence="10 11">
    <name type="scientific">Panagrellus redivivus</name>
    <name type="common">Microworm</name>
    <dbReference type="NCBI Taxonomy" id="6233"/>
    <lineage>
        <taxon>Eukaryota</taxon>
        <taxon>Metazoa</taxon>
        <taxon>Ecdysozoa</taxon>
        <taxon>Nematoda</taxon>
        <taxon>Chromadorea</taxon>
        <taxon>Rhabditida</taxon>
        <taxon>Tylenchina</taxon>
        <taxon>Panagrolaimomorpha</taxon>
        <taxon>Panagrolaimoidea</taxon>
        <taxon>Panagrolaimidae</taxon>
        <taxon>Panagrellus</taxon>
    </lineage>
</organism>
<reference evidence="11" key="2">
    <citation type="submission" date="2020-10" db="UniProtKB">
        <authorList>
            <consortium name="WormBaseParasite"/>
        </authorList>
    </citation>
    <scope>IDENTIFICATION</scope>
</reference>
<dbReference type="SUPFAM" id="SSF56112">
    <property type="entry name" value="Protein kinase-like (PK-like)"/>
    <property type="match status" value="1"/>
</dbReference>
<keyword evidence="10" id="KW-1185">Reference proteome</keyword>
<keyword evidence="5" id="KW-0067">ATP-binding</keyword>
<dbReference type="EC" id="2.7.12.2" evidence="7"/>
<evidence type="ECO:0000259" key="9">
    <source>
        <dbReference type="PROSITE" id="PS50011"/>
    </source>
</evidence>
<dbReference type="PANTHER" id="PTHR48013">
    <property type="entry name" value="DUAL SPECIFICITY MITOGEN-ACTIVATED PROTEIN KINASE KINASE 5-RELATED"/>
    <property type="match status" value="1"/>
</dbReference>
<accession>A0A7E4VUI3</accession>
<keyword evidence="1" id="KW-0723">Serine/threonine-protein kinase</keyword>
<dbReference type="PANTHER" id="PTHR48013:SF11">
    <property type="entry name" value="LICORNE"/>
    <property type="match status" value="1"/>
</dbReference>
<dbReference type="InterPro" id="IPR000719">
    <property type="entry name" value="Prot_kinase_dom"/>
</dbReference>
<dbReference type="Gene3D" id="1.10.510.10">
    <property type="entry name" value="Transferase(Phosphotransferase) domain 1"/>
    <property type="match status" value="1"/>
</dbReference>
<dbReference type="AlphaFoldDB" id="A0A7E4VUI3"/>
<proteinExistence type="inferred from homology"/>
<sequence>MSRAGTSTTTTTTTSSGLFSPLHQRLIEFEGRIRRWKFFGGNRRQPRSASSDPKAGPLSARSTPKRPVAFPPGALTCPVPRRGMMLPININSEPDRPTVSEEELIERDREIAAQSGVIKIGPQIYNNVTYKQLVLLGDLGEGACGRVTQMRLDNRIIAVKEMKRTNEAEGRRVFTDLHVITRSNDCEFIVHSYGYILTPDNVYICMEMMATCLEKLYKDHLLPQQQFFPVPVLGKISVSVIKALKYLKEQHEIMHRDIKPSNILMDFNGNIKLCDFGIAGRLIDSLASTSSMGATAYLSPERIGEYRRYDVRADVWALGITLVELALCRYPYTFNSPFDLMIAIGHNPAPQLPESFPPEFRNFIAQCLEKNVTNRPKYDKLVETEWFIRSDAAHVNVGEWLEEITGETGEE</sequence>
<name>A0A7E4VUI3_PANRE</name>
<dbReference type="Proteomes" id="UP000492821">
    <property type="component" value="Unassembled WGS sequence"/>
</dbReference>
<dbReference type="GO" id="GO:0004708">
    <property type="term" value="F:MAP kinase kinase activity"/>
    <property type="evidence" value="ECO:0007669"/>
    <property type="project" value="UniProtKB-EC"/>
</dbReference>
<dbReference type="InterPro" id="IPR008271">
    <property type="entry name" value="Ser/Thr_kinase_AS"/>
</dbReference>